<dbReference type="Pfam" id="PF13360">
    <property type="entry name" value="PQQ_2"/>
    <property type="match status" value="1"/>
</dbReference>
<accession>W7YS13</accession>
<evidence type="ECO:0000313" key="2">
    <source>
        <dbReference type="EMBL" id="GAF07466.1"/>
    </source>
</evidence>
<dbReference type="InterPro" id="IPR011047">
    <property type="entry name" value="Quinoprotein_ADH-like_sf"/>
</dbReference>
<evidence type="ECO:0000313" key="3">
    <source>
        <dbReference type="Proteomes" id="UP000019364"/>
    </source>
</evidence>
<dbReference type="eggNOG" id="COG1520">
    <property type="taxonomic scope" value="Bacteria"/>
</dbReference>
<dbReference type="AlphaFoldDB" id="W7YS13"/>
<organism evidence="2 3">
    <name type="scientific">Paenibacillus pini JCM 16418</name>
    <dbReference type="NCBI Taxonomy" id="1236976"/>
    <lineage>
        <taxon>Bacteria</taxon>
        <taxon>Bacillati</taxon>
        <taxon>Bacillota</taxon>
        <taxon>Bacilli</taxon>
        <taxon>Bacillales</taxon>
        <taxon>Paenibacillaceae</taxon>
        <taxon>Paenibacillus</taxon>
    </lineage>
</organism>
<dbReference type="Proteomes" id="UP000019364">
    <property type="component" value="Unassembled WGS sequence"/>
</dbReference>
<dbReference type="SMART" id="SM00564">
    <property type="entry name" value="PQQ"/>
    <property type="match status" value="5"/>
</dbReference>
<dbReference type="PANTHER" id="PTHR34512:SF30">
    <property type="entry name" value="OUTER MEMBRANE PROTEIN ASSEMBLY FACTOR BAMB"/>
    <property type="match status" value="1"/>
</dbReference>
<reference evidence="2 3" key="1">
    <citation type="journal article" date="2014" name="Genome Announc.">
        <title>Draft Genome Sequence of Paenibacillus pini JCM 16418T, Isolated from the Rhizosphere of Pine Tree.</title>
        <authorList>
            <person name="Yuki M."/>
            <person name="Oshima K."/>
            <person name="Suda W."/>
            <person name="Oshida Y."/>
            <person name="Kitamura K."/>
            <person name="Iida Y."/>
            <person name="Hattori M."/>
            <person name="Ohkuma M."/>
        </authorList>
    </citation>
    <scope>NUCLEOTIDE SEQUENCE [LARGE SCALE GENOMIC DNA]</scope>
    <source>
        <strain evidence="2 3">JCM 16418</strain>
    </source>
</reference>
<protein>
    <recommendedName>
        <fullName evidence="1">Pyrrolo-quinoline quinone repeat domain-containing protein</fullName>
    </recommendedName>
</protein>
<keyword evidence="3" id="KW-1185">Reference proteome</keyword>
<dbReference type="InterPro" id="IPR018391">
    <property type="entry name" value="PQQ_b-propeller_rpt"/>
</dbReference>
<gene>
    <name evidence="2" type="ORF">JCM16418_1482</name>
</gene>
<dbReference type="Gene3D" id="2.130.10.10">
    <property type="entry name" value="YVTN repeat-like/Quinoprotein amine dehydrogenase"/>
    <property type="match status" value="1"/>
</dbReference>
<comment type="caution">
    <text evidence="2">The sequence shown here is derived from an EMBL/GenBank/DDBJ whole genome shotgun (WGS) entry which is preliminary data.</text>
</comment>
<proteinExistence type="predicted"/>
<sequence>MLKHSKLVLQTIIASTLLSLGAGLLLTNNTCINAAPLTSITSATKINESIPVLKPVWQAKTDGSGIYDTLPKISNGLIYYSSNGKIIAANLTTGKMKWSYNKSADPQIITNNSVFFVNFEGYLVKVNSLTGKLIWKVKVAKAPVEIGAHATLRNGVIYLRNESGGISTYNPVSGKMIWENKGIPMYAGSIVGEYNGVLVVSSTVNNIRTQYFGLDPSTGKTLWRAEGMYSFVSYQQGQLILREQVNVPFIASSAPIKGYLMTLTYLDVTTGKITRKENYNSLDNVLRLGNFYTSIQGSYIYTADGNLDKDEASLNRFQLGQTSEVEPKGYSTFGKWVAGPINGFAFFQKDKEIISVNMSQDTVMKFDGFVSQVQKIQIISQGIYAGIENGEVYLLNSTTGKTLGKVKTGEAQFGNIFISNGYLIILTEHKIVVVKVPKELI</sequence>
<dbReference type="EMBL" id="BAVZ01000003">
    <property type="protein sequence ID" value="GAF07466.1"/>
    <property type="molecule type" value="Genomic_DNA"/>
</dbReference>
<dbReference type="InterPro" id="IPR015943">
    <property type="entry name" value="WD40/YVTN_repeat-like_dom_sf"/>
</dbReference>
<name>W7YS13_9BACL</name>
<dbReference type="SUPFAM" id="SSF50998">
    <property type="entry name" value="Quinoprotein alcohol dehydrogenase-like"/>
    <property type="match status" value="1"/>
</dbReference>
<dbReference type="STRING" id="1236976.JCM16418_1482"/>
<dbReference type="RefSeq" id="WP_036647078.1">
    <property type="nucleotide sequence ID" value="NZ_BAVZ01000003.1"/>
</dbReference>
<feature type="domain" description="Pyrrolo-quinoline quinone repeat" evidence="1">
    <location>
        <begin position="121"/>
        <end position="227"/>
    </location>
</feature>
<evidence type="ECO:0000259" key="1">
    <source>
        <dbReference type="Pfam" id="PF13360"/>
    </source>
</evidence>
<dbReference type="InterPro" id="IPR002372">
    <property type="entry name" value="PQQ_rpt_dom"/>
</dbReference>
<dbReference type="PANTHER" id="PTHR34512">
    <property type="entry name" value="CELL SURFACE PROTEIN"/>
    <property type="match status" value="1"/>
</dbReference>